<proteinExistence type="inferred from homology"/>
<keyword evidence="19" id="KW-1185">Reference proteome</keyword>
<dbReference type="PANTHER" id="PTHR30069:SF53">
    <property type="entry name" value="COLICIN I RECEPTOR-RELATED"/>
    <property type="match status" value="1"/>
</dbReference>
<name>A0ABU6JEU4_9BURK</name>
<comment type="caution">
    <text evidence="18">The sequence shown here is derived from an EMBL/GenBank/DDBJ whole genome shotgun (WGS) entry which is preliminary data.</text>
</comment>
<dbReference type="PANTHER" id="PTHR30069">
    <property type="entry name" value="TONB-DEPENDENT OUTER MEMBRANE RECEPTOR"/>
    <property type="match status" value="1"/>
</dbReference>
<feature type="chain" id="PRO_5046472938" evidence="15">
    <location>
        <begin position="34"/>
        <end position="621"/>
    </location>
</feature>
<dbReference type="Pfam" id="PF00593">
    <property type="entry name" value="TonB_dep_Rec_b-barrel"/>
    <property type="match status" value="1"/>
</dbReference>
<evidence type="ECO:0000256" key="15">
    <source>
        <dbReference type="SAM" id="SignalP"/>
    </source>
</evidence>
<accession>A0ABU6JEU4</accession>
<protein>
    <submittedName>
        <fullName evidence="18">TonB-dependent receptor</fullName>
    </submittedName>
</protein>
<evidence type="ECO:0000256" key="6">
    <source>
        <dbReference type="ARBA" id="ARBA00022729"/>
    </source>
</evidence>
<feature type="signal peptide" evidence="15">
    <location>
        <begin position="1"/>
        <end position="33"/>
    </location>
</feature>
<keyword evidence="3 12" id="KW-0813">Transport</keyword>
<dbReference type="InterPro" id="IPR036942">
    <property type="entry name" value="Beta-barrel_TonB_sf"/>
</dbReference>
<evidence type="ECO:0000256" key="4">
    <source>
        <dbReference type="ARBA" id="ARBA00022452"/>
    </source>
</evidence>
<sequence length="621" mass="66982">MIYSDSLGRPAAGKPLAMALAIGSVFTMSAAFAQDKKLESVVVTANRTPQIATEVLNDNVVITSEEIARSGRRSLVDLLQRQRGVEITRTGGPGTNSSVFLRGTDNKQNVVLIDGVRVGSATSGGANWAGIPLSQIDRVEIVYGPLSTMYGADAVGGVIQIFTKKGDGPAAPTVSAGIGTYRTYNLEAGVSGSSNGFRYALRAAHDESDGFSATRRGATGFNADRDGYDNDSASGQFSLELAKGHEIGVNFLHSDLKSQFDNSATFDDRIKQKLSTIGAYSKNQLLPNWTSQLQVSQSQDEAVTDTRTGRTLFDTTQQQVSWQNSFTVAGTDVLQLIAEHRREEVESTTSALNRSRSTDSIAAAYQLKRGAHLAAASIRNDDNSQFGSHTTGSLSYGYRLSSALRASASIGTSYRAPTFNDLYFPGFGIASNQPEKGRNAEAGLYYEDGRSTYSAVYYRNRLSDLLVSAPVCPVNPAAFRFGCAYNVNEALISGLTLGASTAFGNYNLRATLDLQDPKDETTGRQLARRAKRHGTLALDRSAGKLTAGGEVIFSGERFDDTNNRNRLGGYGIVNLYASYDVATNWSIFGRWNNVLDKDYELARNYNNAGSNLFVGIRYGIR</sequence>
<keyword evidence="6 15" id="KW-0732">Signal</keyword>
<dbReference type="PROSITE" id="PS52016">
    <property type="entry name" value="TONB_DEPENDENT_REC_3"/>
    <property type="match status" value="1"/>
</dbReference>
<evidence type="ECO:0000256" key="8">
    <source>
        <dbReference type="ARBA" id="ARBA00023077"/>
    </source>
</evidence>
<evidence type="ECO:0000256" key="3">
    <source>
        <dbReference type="ARBA" id="ARBA00022448"/>
    </source>
</evidence>
<evidence type="ECO:0000256" key="7">
    <source>
        <dbReference type="ARBA" id="ARBA00023065"/>
    </source>
</evidence>
<dbReference type="EMBL" id="JAWIIV010000026">
    <property type="protein sequence ID" value="MEC4722183.1"/>
    <property type="molecule type" value="Genomic_DNA"/>
</dbReference>
<evidence type="ECO:0000256" key="5">
    <source>
        <dbReference type="ARBA" id="ARBA00022692"/>
    </source>
</evidence>
<evidence type="ECO:0000256" key="9">
    <source>
        <dbReference type="ARBA" id="ARBA00023136"/>
    </source>
</evidence>
<gene>
    <name evidence="18" type="ORF">RY831_23745</name>
</gene>
<dbReference type="SUPFAM" id="SSF56935">
    <property type="entry name" value="Porins"/>
    <property type="match status" value="1"/>
</dbReference>
<feature type="domain" description="TonB-dependent receptor plug" evidence="17">
    <location>
        <begin position="60"/>
        <end position="158"/>
    </location>
</feature>
<reference evidence="18 19" key="1">
    <citation type="submission" date="2023-10" db="EMBL/GenBank/DDBJ databases">
        <title>Noviherbaspirillum sp. CPCC 100848 genome assembly.</title>
        <authorList>
            <person name="Li X.Y."/>
            <person name="Fang X.M."/>
        </authorList>
    </citation>
    <scope>NUCLEOTIDE SEQUENCE [LARGE SCALE GENOMIC DNA]</scope>
    <source>
        <strain evidence="18 19">CPCC 100848</strain>
    </source>
</reference>
<dbReference type="InterPro" id="IPR010916">
    <property type="entry name" value="TonB_box_CS"/>
</dbReference>
<evidence type="ECO:0000256" key="11">
    <source>
        <dbReference type="ARBA" id="ARBA00023237"/>
    </source>
</evidence>
<evidence type="ECO:0000256" key="12">
    <source>
        <dbReference type="PROSITE-ProRule" id="PRU01360"/>
    </source>
</evidence>
<feature type="domain" description="TonB-dependent receptor-like beta-barrel" evidence="16">
    <location>
        <begin position="180"/>
        <end position="594"/>
    </location>
</feature>
<dbReference type="CDD" id="cd01347">
    <property type="entry name" value="ligand_gated_channel"/>
    <property type="match status" value="1"/>
</dbReference>
<evidence type="ECO:0000256" key="13">
    <source>
        <dbReference type="PROSITE-ProRule" id="PRU10143"/>
    </source>
</evidence>
<dbReference type="Proteomes" id="UP001352263">
    <property type="component" value="Unassembled WGS sequence"/>
</dbReference>
<dbReference type="Gene3D" id="2.170.130.10">
    <property type="entry name" value="TonB-dependent receptor, plug domain"/>
    <property type="match status" value="1"/>
</dbReference>
<evidence type="ECO:0000256" key="1">
    <source>
        <dbReference type="ARBA" id="ARBA00004571"/>
    </source>
</evidence>
<organism evidence="18 19">
    <name type="scientific">Noviherbaspirillum album</name>
    <dbReference type="NCBI Taxonomy" id="3080276"/>
    <lineage>
        <taxon>Bacteria</taxon>
        <taxon>Pseudomonadati</taxon>
        <taxon>Pseudomonadota</taxon>
        <taxon>Betaproteobacteria</taxon>
        <taxon>Burkholderiales</taxon>
        <taxon>Oxalobacteraceae</taxon>
        <taxon>Noviherbaspirillum</taxon>
    </lineage>
</organism>
<dbReference type="InterPro" id="IPR012910">
    <property type="entry name" value="Plug_dom"/>
</dbReference>
<keyword evidence="11 12" id="KW-0998">Cell outer membrane</keyword>
<evidence type="ECO:0000256" key="10">
    <source>
        <dbReference type="ARBA" id="ARBA00023170"/>
    </source>
</evidence>
<evidence type="ECO:0000259" key="16">
    <source>
        <dbReference type="Pfam" id="PF00593"/>
    </source>
</evidence>
<keyword evidence="9 12" id="KW-0472">Membrane</keyword>
<keyword evidence="10 18" id="KW-0675">Receptor</keyword>
<comment type="similarity">
    <text evidence="2 12 14">Belongs to the TonB-dependent receptor family.</text>
</comment>
<evidence type="ECO:0000256" key="14">
    <source>
        <dbReference type="RuleBase" id="RU003357"/>
    </source>
</evidence>
<comment type="subcellular location">
    <subcellularLocation>
        <location evidence="1 12">Cell outer membrane</location>
        <topology evidence="1 12">Multi-pass membrane protein</topology>
    </subcellularLocation>
</comment>
<keyword evidence="5 12" id="KW-0812">Transmembrane</keyword>
<dbReference type="InterPro" id="IPR039426">
    <property type="entry name" value="TonB-dep_rcpt-like"/>
</dbReference>
<dbReference type="InterPro" id="IPR000531">
    <property type="entry name" value="Beta-barrel_TonB"/>
</dbReference>
<feature type="short sequence motif" description="TonB box" evidence="13">
    <location>
        <begin position="40"/>
        <end position="46"/>
    </location>
</feature>
<evidence type="ECO:0000259" key="17">
    <source>
        <dbReference type="Pfam" id="PF07715"/>
    </source>
</evidence>
<dbReference type="Gene3D" id="2.40.170.20">
    <property type="entry name" value="TonB-dependent receptor, beta-barrel domain"/>
    <property type="match status" value="1"/>
</dbReference>
<dbReference type="Pfam" id="PF07715">
    <property type="entry name" value="Plug"/>
    <property type="match status" value="1"/>
</dbReference>
<evidence type="ECO:0000313" key="18">
    <source>
        <dbReference type="EMBL" id="MEC4722183.1"/>
    </source>
</evidence>
<dbReference type="RefSeq" id="WP_326508856.1">
    <property type="nucleotide sequence ID" value="NZ_JAWIIV010000026.1"/>
</dbReference>
<evidence type="ECO:0000313" key="19">
    <source>
        <dbReference type="Proteomes" id="UP001352263"/>
    </source>
</evidence>
<keyword evidence="8 13" id="KW-0798">TonB box</keyword>
<evidence type="ECO:0000256" key="2">
    <source>
        <dbReference type="ARBA" id="ARBA00009810"/>
    </source>
</evidence>
<keyword evidence="7" id="KW-0406">Ion transport</keyword>
<dbReference type="InterPro" id="IPR037066">
    <property type="entry name" value="Plug_dom_sf"/>
</dbReference>
<keyword evidence="4 12" id="KW-1134">Transmembrane beta strand</keyword>
<dbReference type="PROSITE" id="PS00430">
    <property type="entry name" value="TONB_DEPENDENT_REC_1"/>
    <property type="match status" value="1"/>
</dbReference>